<sequence length="148" mass="17344">MIQKWLRGLLLIVVLKTTDTTINFENMTLQELDTKLVEMLTSPKKGEGSNLMNGSLFYFNQLENISAQCVQNCSTEHKSDFNCSKISLIRSIVKSGLPKFTSVKLKKRYLRDKYNWRDAQFIEFETYTLGIKIILRRCKEYLEVFKNK</sequence>
<dbReference type="AlphaFoldDB" id="A0A1B6JPY2"/>
<feature type="signal peptide" evidence="1">
    <location>
        <begin position="1"/>
        <end position="20"/>
    </location>
</feature>
<gene>
    <name evidence="2" type="ORF">g.5160</name>
</gene>
<accession>A0A1B6JPY2</accession>
<evidence type="ECO:0000256" key="1">
    <source>
        <dbReference type="SAM" id="SignalP"/>
    </source>
</evidence>
<name>A0A1B6JPY2_9HEMI</name>
<keyword evidence="1" id="KW-0732">Signal</keyword>
<reference evidence="2" key="1">
    <citation type="submission" date="2015-11" db="EMBL/GenBank/DDBJ databases">
        <title>De novo transcriptome assembly of four potential Pierce s Disease insect vectors from Arizona vineyards.</title>
        <authorList>
            <person name="Tassone E.E."/>
        </authorList>
    </citation>
    <scope>NUCLEOTIDE SEQUENCE</scope>
</reference>
<organism evidence="2">
    <name type="scientific">Homalodisca liturata</name>
    <dbReference type="NCBI Taxonomy" id="320908"/>
    <lineage>
        <taxon>Eukaryota</taxon>
        <taxon>Metazoa</taxon>
        <taxon>Ecdysozoa</taxon>
        <taxon>Arthropoda</taxon>
        <taxon>Hexapoda</taxon>
        <taxon>Insecta</taxon>
        <taxon>Pterygota</taxon>
        <taxon>Neoptera</taxon>
        <taxon>Paraneoptera</taxon>
        <taxon>Hemiptera</taxon>
        <taxon>Auchenorrhyncha</taxon>
        <taxon>Membracoidea</taxon>
        <taxon>Cicadellidae</taxon>
        <taxon>Cicadellinae</taxon>
        <taxon>Proconiini</taxon>
        <taxon>Homalodisca</taxon>
    </lineage>
</organism>
<evidence type="ECO:0000313" key="2">
    <source>
        <dbReference type="EMBL" id="JAT00954.1"/>
    </source>
</evidence>
<feature type="chain" id="PRO_5008585944" evidence="1">
    <location>
        <begin position="21"/>
        <end position="148"/>
    </location>
</feature>
<protein>
    <submittedName>
        <fullName evidence="2">Uncharacterized protein</fullName>
    </submittedName>
</protein>
<dbReference type="EMBL" id="GECU01006753">
    <property type="protein sequence ID" value="JAT00954.1"/>
    <property type="molecule type" value="Transcribed_RNA"/>
</dbReference>
<proteinExistence type="predicted"/>